<gene>
    <name evidence="1" type="ORF">S06H3_09807</name>
</gene>
<protein>
    <submittedName>
        <fullName evidence="1">Uncharacterized protein</fullName>
    </submittedName>
</protein>
<dbReference type="EMBL" id="BARV01004399">
    <property type="protein sequence ID" value="GAI17798.1"/>
    <property type="molecule type" value="Genomic_DNA"/>
</dbReference>
<dbReference type="AlphaFoldDB" id="X1LFA6"/>
<proteinExistence type="predicted"/>
<comment type="caution">
    <text evidence="1">The sequence shown here is derived from an EMBL/GenBank/DDBJ whole genome shotgun (WGS) entry which is preliminary data.</text>
</comment>
<name>X1LFA6_9ZZZZ</name>
<accession>X1LFA6</accession>
<evidence type="ECO:0000313" key="1">
    <source>
        <dbReference type="EMBL" id="GAI17798.1"/>
    </source>
</evidence>
<organism evidence="1">
    <name type="scientific">marine sediment metagenome</name>
    <dbReference type="NCBI Taxonomy" id="412755"/>
    <lineage>
        <taxon>unclassified sequences</taxon>
        <taxon>metagenomes</taxon>
        <taxon>ecological metagenomes</taxon>
    </lineage>
</organism>
<dbReference type="SUPFAM" id="SSF56784">
    <property type="entry name" value="HAD-like"/>
    <property type="match status" value="1"/>
</dbReference>
<reference evidence="1" key="1">
    <citation type="journal article" date="2014" name="Front. Microbiol.">
        <title>High frequency of phylogenetically diverse reductive dehalogenase-homologous genes in deep subseafloor sedimentary metagenomes.</title>
        <authorList>
            <person name="Kawai M."/>
            <person name="Futagami T."/>
            <person name="Toyoda A."/>
            <person name="Takaki Y."/>
            <person name="Nishi S."/>
            <person name="Hori S."/>
            <person name="Arai W."/>
            <person name="Tsubouchi T."/>
            <person name="Morono Y."/>
            <person name="Uchiyama I."/>
            <person name="Ito T."/>
            <person name="Fujiyama A."/>
            <person name="Inagaki F."/>
            <person name="Takami H."/>
        </authorList>
    </citation>
    <scope>NUCLEOTIDE SEQUENCE</scope>
    <source>
        <strain evidence="1">Expedition CK06-06</strain>
    </source>
</reference>
<dbReference type="Gene3D" id="1.20.1440.100">
    <property type="entry name" value="SG protein - dephosphorylation function"/>
    <property type="match status" value="1"/>
</dbReference>
<dbReference type="InterPro" id="IPR023214">
    <property type="entry name" value="HAD_sf"/>
</dbReference>
<dbReference type="InterPro" id="IPR036412">
    <property type="entry name" value="HAD-like_sf"/>
</dbReference>
<feature type="non-terminal residue" evidence="1">
    <location>
        <position position="1"/>
    </location>
</feature>
<dbReference type="Gene3D" id="3.40.50.1000">
    <property type="entry name" value="HAD superfamily/HAD-like"/>
    <property type="match status" value="1"/>
</dbReference>
<dbReference type="Pfam" id="PF12710">
    <property type="entry name" value="HAD"/>
    <property type="match status" value="1"/>
</dbReference>
<sequence length="110" mass="12313">KNPARIPRVIIYLMIQMARLLFYKAGLLPYARVVRAGSRELARLLKGISKSEASSLFYEAARKTVDTAREETLNLLKKHQEEGHTVILVSGSFQPFLVEVASLLGIKTTL</sequence>